<organism evidence="1">
    <name type="scientific">Siphoviridae sp. ct96x5</name>
    <dbReference type="NCBI Taxonomy" id="2825367"/>
    <lineage>
        <taxon>Viruses</taxon>
        <taxon>Duplodnaviria</taxon>
        <taxon>Heunggongvirae</taxon>
        <taxon>Uroviricota</taxon>
        <taxon>Caudoviricetes</taxon>
    </lineage>
</organism>
<proteinExistence type="predicted"/>
<evidence type="ECO:0000313" key="1">
    <source>
        <dbReference type="EMBL" id="DAE09570.1"/>
    </source>
</evidence>
<reference evidence="1" key="1">
    <citation type="journal article" date="2021" name="Proc. Natl. Acad. Sci. U.S.A.">
        <title>A Catalog of Tens of Thousands of Viruses from Human Metagenomes Reveals Hidden Associations with Chronic Diseases.</title>
        <authorList>
            <person name="Tisza M.J."/>
            <person name="Buck C.B."/>
        </authorList>
    </citation>
    <scope>NUCLEOTIDE SEQUENCE</scope>
    <source>
        <strain evidence="1">Ct96x5</strain>
    </source>
</reference>
<protein>
    <submittedName>
        <fullName evidence="1">Uncharacterized protein</fullName>
    </submittedName>
</protein>
<dbReference type="EMBL" id="BK015488">
    <property type="protein sequence ID" value="DAE09570.1"/>
    <property type="molecule type" value="Genomic_DNA"/>
</dbReference>
<accession>A0A8S5PRR8</accession>
<name>A0A8S5PRR8_9CAUD</name>
<sequence length="83" mass="9885">MDMEQKRMRWDFKGMQIVGFRGIGRIGDSVWKWLRYKVFGCLRRQGGDGILEDFKGFESGFLQHGTVTKRYYPARWACRCLKK</sequence>